<keyword evidence="3" id="KW-1185">Reference proteome</keyword>
<dbReference type="EMBL" id="CP084204">
    <property type="protein sequence ID" value="UZX26355.1"/>
    <property type="molecule type" value="Genomic_DNA"/>
</dbReference>
<name>A0ABY6R8F1_9ACTN</name>
<evidence type="ECO:0000313" key="2">
    <source>
        <dbReference type="EMBL" id="UZX26355.1"/>
    </source>
</evidence>
<gene>
    <name evidence="2" type="ORF">LDH80_00440</name>
</gene>
<sequence>MRHRGVTLADSHRCLRVLETSHPPTFYVPRSDARVELLSVSEGRRRSVCEWKGVATYWTLQGTAGHPPVPGAAWSYEEPRPGYEAIAGHIAFYPELVEGCTVDGEPVRAQAGGFYGGWITDEVTGPFKGEPGTLGW</sequence>
<dbReference type="GeneID" id="95597866"/>
<evidence type="ECO:0000313" key="3">
    <source>
        <dbReference type="Proteomes" id="UP001164506"/>
    </source>
</evidence>
<evidence type="ECO:0000259" key="1">
    <source>
        <dbReference type="Pfam" id="PF04248"/>
    </source>
</evidence>
<dbReference type="InterPro" id="IPR007361">
    <property type="entry name" value="DUF427"/>
</dbReference>
<dbReference type="Proteomes" id="UP001164506">
    <property type="component" value="Chromosome"/>
</dbReference>
<organism evidence="2 3">
    <name type="scientific">Streptomyces tanashiensis</name>
    <dbReference type="NCBI Taxonomy" id="67367"/>
    <lineage>
        <taxon>Bacteria</taxon>
        <taxon>Bacillati</taxon>
        <taxon>Actinomycetota</taxon>
        <taxon>Actinomycetes</taxon>
        <taxon>Kitasatosporales</taxon>
        <taxon>Streptomycetaceae</taxon>
        <taxon>Streptomyces</taxon>
    </lineage>
</organism>
<dbReference type="Gene3D" id="2.170.150.40">
    <property type="entry name" value="Domain of unknown function (DUF427)"/>
    <property type="match status" value="1"/>
</dbReference>
<dbReference type="Pfam" id="PF04248">
    <property type="entry name" value="NTP_transf_9"/>
    <property type="match status" value="1"/>
</dbReference>
<reference evidence="2" key="1">
    <citation type="submission" date="2021-09" db="EMBL/GenBank/DDBJ databases">
        <title>Complete genome sequence and metabolic characterization of Streptomyces tanashiensis DSM 731 the producer of antibacterial Kalafungin and diverse secondary metabolites.</title>
        <authorList>
            <person name="Abbasi M.N."/>
            <person name="Anwar M.N."/>
            <person name="Alam K."/>
            <person name="Shoaib M."/>
            <person name="Lin Z."/>
            <person name="Hayat M."/>
            <person name="Ali M.I."/>
            <person name="Malik H.M.T."/>
            <person name="Ahmed I."/>
            <person name="Li A."/>
            <person name="Hailong Wang H."/>
            <person name="Zhang Y."/>
        </authorList>
    </citation>
    <scope>NUCLEOTIDE SEQUENCE</scope>
    <source>
        <strain evidence="2">Kala</strain>
    </source>
</reference>
<protein>
    <submittedName>
        <fullName evidence="2">DUF427 domain-containing protein</fullName>
    </submittedName>
</protein>
<dbReference type="InterPro" id="IPR038694">
    <property type="entry name" value="DUF427_sf"/>
</dbReference>
<accession>A0ABY6R8F1</accession>
<feature type="domain" description="DUF427" evidence="1">
    <location>
        <begin position="2"/>
        <end position="95"/>
    </location>
</feature>
<dbReference type="PANTHER" id="PTHR43058">
    <property type="entry name" value="SLR0655 PROTEIN"/>
    <property type="match status" value="1"/>
</dbReference>
<proteinExistence type="predicted"/>
<dbReference type="RefSeq" id="WP_267260402.1">
    <property type="nucleotide sequence ID" value="NZ_CP084204.1"/>
</dbReference>
<dbReference type="PANTHER" id="PTHR43058:SF1">
    <property type="entry name" value="DUF427 DOMAIN-CONTAINING PROTEIN"/>
    <property type="match status" value="1"/>
</dbReference>